<gene>
    <name evidence="1" type="ORF">C5467_08535</name>
</gene>
<evidence type="ECO:0000313" key="2">
    <source>
        <dbReference type="Proteomes" id="UP000295598"/>
    </source>
</evidence>
<dbReference type="Proteomes" id="UP000295598">
    <property type="component" value="Unassembled WGS sequence"/>
</dbReference>
<dbReference type="AlphaFoldDB" id="A0A4R4K049"/>
<organism evidence="1 2">
    <name type="scientific">Photorhabdus khanii subsp. guanajuatensis</name>
    <dbReference type="NCBI Taxonomy" id="2100166"/>
    <lineage>
        <taxon>Bacteria</taxon>
        <taxon>Pseudomonadati</taxon>
        <taxon>Pseudomonadota</taxon>
        <taxon>Gammaproteobacteria</taxon>
        <taxon>Enterobacterales</taxon>
        <taxon>Morganellaceae</taxon>
        <taxon>Photorhabdus</taxon>
    </lineage>
</organism>
<dbReference type="EMBL" id="PUJY01000010">
    <property type="protein sequence ID" value="TDB59786.1"/>
    <property type="molecule type" value="Genomic_DNA"/>
</dbReference>
<name>A0A4R4K049_9GAMM</name>
<accession>A0A4R4K049</accession>
<proteinExistence type="predicted"/>
<evidence type="ECO:0000313" key="1">
    <source>
        <dbReference type="EMBL" id="TDB59786.1"/>
    </source>
</evidence>
<comment type="caution">
    <text evidence="1">The sequence shown here is derived from an EMBL/GenBank/DDBJ whole genome shotgun (WGS) entry which is preliminary data.</text>
</comment>
<sequence length="66" mass="7413">MMGLLKSIQRHMSKNARALMSSAPDAPKKTFGFNEPFLCLGFYQAVRPFMSSIISLRKTKMGNCLN</sequence>
<protein>
    <submittedName>
        <fullName evidence="1">Uncharacterized protein</fullName>
    </submittedName>
</protein>
<reference evidence="1 2" key="1">
    <citation type="journal article" date="2019" name="Int. J. Syst. Evol. Microbiol.">
        <title>Photorhabdus khanii subsp. guanajuatensis subsp. nov., isolated from Heterorhabditis atacamensis, and Photorhabdus luminescens subsp. mexicana subsp. nov., isolated from Heterorhabditis mexicana entomopathogenic nematodes.</title>
        <authorList>
            <person name="Machado R.A.R."/>
            <person name="Bruno P."/>
            <person name="Arce C.C.M."/>
            <person name="Liechti N."/>
            <person name="Kohler A."/>
            <person name="Bernal J."/>
            <person name="Bruggmann R."/>
            <person name="Turlings T.C.J."/>
        </authorList>
    </citation>
    <scope>NUCLEOTIDE SEQUENCE [LARGE SCALE GENOMIC DNA]</scope>
    <source>
        <strain evidence="1 2">MEX20-17</strain>
    </source>
</reference>